<name>A0A5K1K345_9APHY</name>
<accession>A0A5K1K345</accession>
<evidence type="ECO:0000313" key="2">
    <source>
        <dbReference type="EMBL" id="VWP00452.1"/>
    </source>
</evidence>
<reference evidence="2" key="1">
    <citation type="submission" date="2019-10" db="EMBL/GenBank/DDBJ databases">
        <authorList>
            <person name="Nor Muhammad N."/>
        </authorList>
    </citation>
    <scope>NUCLEOTIDE SEQUENCE</scope>
</reference>
<evidence type="ECO:0000256" key="1">
    <source>
        <dbReference type="SAM" id="MobiDB-lite"/>
    </source>
</evidence>
<sequence>MQTGALASEPVASLLPGGAPTQTLYGMRCELVPPYHYHLHPPECRPSIPAPGRQSCTKHAPAYDASYKRYKDAESAAKDLRAAAQTRRGDVHTLPLGDVGPRIGSVRAYIEALEREVRLRNEHDQRFIGDRE</sequence>
<dbReference type="EMBL" id="LR728492">
    <property type="protein sequence ID" value="VWP00452.1"/>
    <property type="molecule type" value="Genomic_DNA"/>
</dbReference>
<dbReference type="AlphaFoldDB" id="A0A5K1K345"/>
<organism evidence="2">
    <name type="scientific">Ganoderma boninense</name>
    <dbReference type="NCBI Taxonomy" id="34458"/>
    <lineage>
        <taxon>Eukaryota</taxon>
        <taxon>Fungi</taxon>
        <taxon>Dikarya</taxon>
        <taxon>Basidiomycota</taxon>
        <taxon>Agaricomycotina</taxon>
        <taxon>Agaricomycetes</taxon>
        <taxon>Polyporales</taxon>
        <taxon>Polyporaceae</taxon>
        <taxon>Ganoderma</taxon>
    </lineage>
</organism>
<gene>
    <name evidence="2" type="primary">I1CCV9</name>
</gene>
<proteinExistence type="predicted"/>
<feature type="region of interest" description="Disordered" evidence="1">
    <location>
        <begin position="78"/>
        <end position="97"/>
    </location>
</feature>
<feature type="compositionally biased region" description="Basic and acidic residues" evidence="1">
    <location>
        <begin position="78"/>
        <end position="91"/>
    </location>
</feature>
<protein>
    <submittedName>
        <fullName evidence="2">Uncharacterized protein</fullName>
    </submittedName>
</protein>